<proteinExistence type="inferred from homology"/>
<dbReference type="STRING" id="796925.A0A137P323"/>
<evidence type="ECO:0000256" key="4">
    <source>
        <dbReference type="ARBA" id="ARBA00022728"/>
    </source>
</evidence>
<gene>
    <name evidence="12" type="ORF">CONCODRAFT_40746</name>
</gene>
<keyword evidence="4" id="KW-0747">Spliceosome</keyword>
<reference evidence="12 13" key="1">
    <citation type="journal article" date="2015" name="Genome Biol. Evol.">
        <title>Phylogenomic analyses indicate that early fungi evolved digesting cell walls of algal ancestors of land plants.</title>
        <authorList>
            <person name="Chang Y."/>
            <person name="Wang S."/>
            <person name="Sekimoto S."/>
            <person name="Aerts A.L."/>
            <person name="Choi C."/>
            <person name="Clum A."/>
            <person name="LaButti K.M."/>
            <person name="Lindquist E.A."/>
            <person name="Yee Ngan C."/>
            <person name="Ohm R.A."/>
            <person name="Salamov A.A."/>
            <person name="Grigoriev I.V."/>
            <person name="Spatafora J.W."/>
            <person name="Berbee M.L."/>
        </authorList>
    </citation>
    <scope>NUCLEOTIDE SEQUENCE [LARGE SCALE GENOMIC DNA]</scope>
    <source>
        <strain evidence="12 13">NRRL 28638</strain>
    </source>
</reference>
<dbReference type="EMBL" id="KQ964538">
    <property type="protein sequence ID" value="KXN69339.1"/>
    <property type="molecule type" value="Genomic_DNA"/>
</dbReference>
<keyword evidence="3" id="KW-0507">mRNA processing</keyword>
<evidence type="ECO:0000313" key="13">
    <source>
        <dbReference type="Proteomes" id="UP000070444"/>
    </source>
</evidence>
<dbReference type="InterPro" id="IPR012677">
    <property type="entry name" value="Nucleotide-bd_a/b_plait_sf"/>
</dbReference>
<evidence type="ECO:0000256" key="9">
    <source>
        <dbReference type="ARBA" id="ARBA00023274"/>
    </source>
</evidence>
<comment type="similarity">
    <text evidence="2">Belongs to the RRM U1 A/B'' family.</text>
</comment>
<dbReference type="OrthoDB" id="266020at2759"/>
<feature type="domain" description="RRM" evidence="11">
    <location>
        <begin position="44"/>
        <end position="123"/>
    </location>
</feature>
<accession>A0A137P323</accession>
<name>A0A137P323_CONC2</name>
<dbReference type="GO" id="GO:0003723">
    <property type="term" value="F:RNA binding"/>
    <property type="evidence" value="ECO:0007669"/>
    <property type="project" value="UniProtKB-UniRule"/>
</dbReference>
<evidence type="ECO:0000256" key="2">
    <source>
        <dbReference type="ARBA" id="ARBA00007243"/>
    </source>
</evidence>
<keyword evidence="13" id="KW-1185">Reference proteome</keyword>
<dbReference type="Pfam" id="PF00076">
    <property type="entry name" value="RRM_1"/>
    <property type="match status" value="2"/>
</dbReference>
<evidence type="ECO:0000256" key="8">
    <source>
        <dbReference type="ARBA" id="ARBA00023242"/>
    </source>
</evidence>
<evidence type="ECO:0000256" key="3">
    <source>
        <dbReference type="ARBA" id="ARBA00022664"/>
    </source>
</evidence>
<dbReference type="PROSITE" id="PS50102">
    <property type="entry name" value="RRM"/>
    <property type="match status" value="2"/>
</dbReference>
<dbReference type="InterPro" id="IPR035979">
    <property type="entry name" value="RBD_domain_sf"/>
</dbReference>
<keyword evidence="7" id="KW-0508">mRNA splicing</keyword>
<evidence type="ECO:0000256" key="5">
    <source>
        <dbReference type="ARBA" id="ARBA00022737"/>
    </source>
</evidence>
<organism evidence="12 13">
    <name type="scientific">Conidiobolus coronatus (strain ATCC 28846 / CBS 209.66 / NRRL 28638)</name>
    <name type="common">Delacroixia coronata</name>
    <dbReference type="NCBI Taxonomy" id="796925"/>
    <lineage>
        <taxon>Eukaryota</taxon>
        <taxon>Fungi</taxon>
        <taxon>Fungi incertae sedis</taxon>
        <taxon>Zoopagomycota</taxon>
        <taxon>Entomophthoromycotina</taxon>
        <taxon>Entomophthoromycetes</taxon>
        <taxon>Entomophthorales</taxon>
        <taxon>Ancylistaceae</taxon>
        <taxon>Conidiobolus</taxon>
    </lineage>
</organism>
<evidence type="ECO:0000313" key="12">
    <source>
        <dbReference type="EMBL" id="KXN69339.1"/>
    </source>
</evidence>
<protein>
    <submittedName>
        <fullName evidence="12">RNA-binding domain-containing protein</fullName>
    </submittedName>
</protein>
<keyword evidence="8" id="KW-0539">Nucleus</keyword>
<evidence type="ECO:0000256" key="7">
    <source>
        <dbReference type="ARBA" id="ARBA00023187"/>
    </source>
</evidence>
<dbReference type="FunFam" id="3.30.70.330:FF:000029">
    <property type="entry name" value="U2 small nuclear ribonucleoprotein B"/>
    <property type="match status" value="1"/>
</dbReference>
<dbReference type="Proteomes" id="UP000070444">
    <property type="component" value="Unassembled WGS sequence"/>
</dbReference>
<dbReference type="AlphaFoldDB" id="A0A137P323"/>
<dbReference type="GO" id="GO:0005681">
    <property type="term" value="C:spliceosomal complex"/>
    <property type="evidence" value="ECO:0007669"/>
    <property type="project" value="UniProtKB-KW"/>
</dbReference>
<keyword evidence="9" id="KW-0687">Ribonucleoprotein</keyword>
<dbReference type="PANTHER" id="PTHR10501">
    <property type="entry name" value="U1 SMALL NUCLEAR RIBONUCLEOPROTEIN A/U2 SMALL NUCLEAR RIBONUCLEOPROTEIN B"/>
    <property type="match status" value="1"/>
</dbReference>
<evidence type="ECO:0000259" key="11">
    <source>
        <dbReference type="PROSITE" id="PS50102"/>
    </source>
</evidence>
<dbReference type="InterPro" id="IPR000504">
    <property type="entry name" value="RRM_dom"/>
</dbReference>
<keyword evidence="5" id="KW-0677">Repeat</keyword>
<feature type="domain" description="RRM" evidence="11">
    <location>
        <begin position="183"/>
        <end position="257"/>
    </location>
</feature>
<dbReference type="GO" id="GO:0008380">
    <property type="term" value="P:RNA splicing"/>
    <property type="evidence" value="ECO:0007669"/>
    <property type="project" value="UniProtKB-KW"/>
</dbReference>
<dbReference type="GO" id="GO:0006397">
    <property type="term" value="P:mRNA processing"/>
    <property type="evidence" value="ECO:0007669"/>
    <property type="project" value="UniProtKB-KW"/>
</dbReference>
<evidence type="ECO:0000256" key="6">
    <source>
        <dbReference type="ARBA" id="ARBA00022884"/>
    </source>
</evidence>
<sequence>MPPLLIPGVETVPIYTSVAPSAFNETYVLPAPTNQKPRNETPNETLYLNNINEKIQLPVLKRVLTQMFQTVGKVLDVKLSKSLRKKGQAFIVFEKVEDAEKAIEVFNGIALYNKELVVQYARQKSDIIVEKEGGDIVEYKRRRISEKEERIRKELEESRNNPDQNGSLKISRPKAADLLIPNEVLFVQNLIPDCTQQMVEELFNTYPGFKEVRMVPGRPNIAFVEYNTMGESSIAREALDRHNMAPNHPIQVTFAKR</sequence>
<evidence type="ECO:0000256" key="10">
    <source>
        <dbReference type="PROSITE-ProRule" id="PRU00176"/>
    </source>
</evidence>
<dbReference type="OMA" id="VRMIPTK"/>
<dbReference type="SUPFAM" id="SSF54928">
    <property type="entry name" value="RNA-binding domain, RBD"/>
    <property type="match status" value="2"/>
</dbReference>
<dbReference type="GO" id="GO:0030532">
    <property type="term" value="C:small nuclear ribonucleoprotein complex"/>
    <property type="evidence" value="ECO:0007669"/>
    <property type="project" value="UniProtKB-ARBA"/>
</dbReference>
<dbReference type="SMART" id="SM00360">
    <property type="entry name" value="RRM"/>
    <property type="match status" value="2"/>
</dbReference>
<dbReference type="Gene3D" id="3.30.70.330">
    <property type="match status" value="2"/>
</dbReference>
<dbReference type="FunFam" id="3.30.70.330:FF:000039">
    <property type="entry name" value="U1 small nuclear ribonucleoprotein A"/>
    <property type="match status" value="1"/>
</dbReference>
<comment type="subcellular location">
    <subcellularLocation>
        <location evidence="1">Nucleus</location>
    </subcellularLocation>
</comment>
<dbReference type="CDD" id="cd12247">
    <property type="entry name" value="RRM2_U1A_like"/>
    <property type="match status" value="1"/>
</dbReference>
<evidence type="ECO:0000256" key="1">
    <source>
        <dbReference type="ARBA" id="ARBA00004123"/>
    </source>
</evidence>
<keyword evidence="6 10" id="KW-0694">RNA-binding</keyword>